<keyword evidence="3" id="KW-1133">Transmembrane helix</keyword>
<evidence type="ECO:0000256" key="1">
    <source>
        <dbReference type="PROSITE-ProRule" id="PRU00339"/>
    </source>
</evidence>
<feature type="repeat" description="TPR" evidence="1">
    <location>
        <begin position="385"/>
        <end position="418"/>
    </location>
</feature>
<dbReference type="Proteomes" id="UP000295414">
    <property type="component" value="Unassembled WGS sequence"/>
</dbReference>
<feature type="compositionally biased region" description="Low complexity" evidence="2">
    <location>
        <begin position="448"/>
        <end position="460"/>
    </location>
</feature>
<evidence type="ECO:0000256" key="2">
    <source>
        <dbReference type="SAM" id="MobiDB-lite"/>
    </source>
</evidence>
<feature type="compositionally biased region" description="Basic and acidic residues" evidence="2">
    <location>
        <begin position="549"/>
        <end position="558"/>
    </location>
</feature>
<accession>A0A4R3N6K3</accession>
<reference evidence="5 6" key="1">
    <citation type="submission" date="2019-03" db="EMBL/GenBank/DDBJ databases">
        <title>Genomic Encyclopedia of Type Strains, Phase IV (KMG-IV): sequencing the most valuable type-strain genomes for metagenomic binning, comparative biology and taxonomic classification.</title>
        <authorList>
            <person name="Goeker M."/>
        </authorList>
    </citation>
    <scope>NUCLEOTIDE SEQUENCE [LARGE SCALE GENOMIC DNA]</scope>
    <source>
        <strain evidence="5 6">DSM 13605</strain>
    </source>
</reference>
<sequence>MSIALLPEGLHFLRPWWLLGLLALPVLALWLRRAARRRSGWQQAVDAHLLPHLLEGGTATRRAWAEWLGLLGAALAVLALAGPSTGKRAQPLWQNRQPLVLALDLSSAMLARDLPPNRLAQVRAKLATLLRERSGGEVALVVFADDAYTVAPLTDDAANVALFLDALAPDVMPADGHQPARAIAWSQRLLQQAGFARGEILLLTDHADAEALAAAARARAAGYTVSALGVGSARGGVFPGPGGLGQARLDAASLRALAAAGGGRYQAMTAGDADLRALGVLQPQSSEGEAAGQMAQVWRDDGFWLLPLVLLCVLPLFRRGVMAAMLLVALGWPSPPAAAQEGAPRGTLWQRADQAAHARRLEGVAAYRRGDYATAIARFSGLPDADSQYDLGNALAQAGRYDEALAAYDRALRLRPGMADAIYNRKLVEAARQRKSPPPASSASGNTSAPRPGSGPPASGQKEDGRGQGSKDAAGKNGAPPPSPAQDRSGAQAAGKMPDGPPQPSQPSPEQALAQAQADAAQRARMQQALQGRPAGGAPMQATPAPRPETAEERERRLANQAWLQRVPDDPGALLRARLQLEARRRAEAGGP</sequence>
<dbReference type="InterPro" id="IPR050768">
    <property type="entry name" value="UPF0353/GerABKA_families"/>
</dbReference>
<protein>
    <submittedName>
        <fullName evidence="5">Ca-activated chloride channel family protein</fullName>
    </submittedName>
</protein>
<dbReference type="PROSITE" id="PS50005">
    <property type="entry name" value="TPR"/>
    <property type="match status" value="1"/>
</dbReference>
<evidence type="ECO:0000313" key="6">
    <source>
        <dbReference type="Proteomes" id="UP000295414"/>
    </source>
</evidence>
<evidence type="ECO:0000313" key="5">
    <source>
        <dbReference type="EMBL" id="TCT24725.1"/>
    </source>
</evidence>
<dbReference type="PROSITE" id="PS50234">
    <property type="entry name" value="VWFA"/>
    <property type="match status" value="1"/>
</dbReference>
<dbReference type="SUPFAM" id="SSF53300">
    <property type="entry name" value="vWA-like"/>
    <property type="match status" value="1"/>
</dbReference>
<dbReference type="InterPro" id="IPR011990">
    <property type="entry name" value="TPR-like_helical_dom_sf"/>
</dbReference>
<name>A0A4R3N6K3_9GAMM</name>
<gene>
    <name evidence="5" type="ORF">EDC34_10364</name>
</gene>
<dbReference type="InterPro" id="IPR019734">
    <property type="entry name" value="TPR_rpt"/>
</dbReference>
<dbReference type="InterPro" id="IPR036465">
    <property type="entry name" value="vWFA_dom_sf"/>
</dbReference>
<dbReference type="PANTHER" id="PTHR22550:SF14">
    <property type="entry name" value="VWFA DOMAIN-CONTAINING PROTEIN"/>
    <property type="match status" value="1"/>
</dbReference>
<dbReference type="AlphaFoldDB" id="A0A4R3N6K3"/>
<feature type="domain" description="VWFA" evidence="4">
    <location>
        <begin position="98"/>
        <end position="294"/>
    </location>
</feature>
<dbReference type="PANTHER" id="PTHR22550">
    <property type="entry name" value="SPORE GERMINATION PROTEIN"/>
    <property type="match status" value="1"/>
</dbReference>
<dbReference type="InterPro" id="IPR002035">
    <property type="entry name" value="VWF_A"/>
</dbReference>
<dbReference type="Gene3D" id="3.40.50.410">
    <property type="entry name" value="von Willebrand factor, type A domain"/>
    <property type="match status" value="1"/>
</dbReference>
<evidence type="ECO:0000259" key="4">
    <source>
        <dbReference type="PROSITE" id="PS50234"/>
    </source>
</evidence>
<feature type="transmembrane region" description="Helical" evidence="3">
    <location>
        <begin position="12"/>
        <end position="31"/>
    </location>
</feature>
<organism evidence="5 6">
    <name type="scientific">Thermomonas haemolytica</name>
    <dbReference type="NCBI Taxonomy" id="141949"/>
    <lineage>
        <taxon>Bacteria</taxon>
        <taxon>Pseudomonadati</taxon>
        <taxon>Pseudomonadota</taxon>
        <taxon>Gammaproteobacteria</taxon>
        <taxon>Lysobacterales</taxon>
        <taxon>Lysobacteraceae</taxon>
        <taxon>Thermomonas</taxon>
    </lineage>
</organism>
<keyword evidence="1" id="KW-0802">TPR repeat</keyword>
<dbReference type="Pfam" id="PF00515">
    <property type="entry name" value="TPR_1"/>
    <property type="match status" value="1"/>
</dbReference>
<dbReference type="Gene3D" id="1.25.40.10">
    <property type="entry name" value="Tetratricopeptide repeat domain"/>
    <property type="match status" value="1"/>
</dbReference>
<dbReference type="SMART" id="SM00028">
    <property type="entry name" value="TPR"/>
    <property type="match status" value="1"/>
</dbReference>
<dbReference type="EMBL" id="SMAP01000003">
    <property type="protein sequence ID" value="TCT24725.1"/>
    <property type="molecule type" value="Genomic_DNA"/>
</dbReference>
<dbReference type="RefSeq" id="WP_114959793.1">
    <property type="nucleotide sequence ID" value="NZ_QLKV01000003.1"/>
</dbReference>
<dbReference type="PROSITE" id="PS50293">
    <property type="entry name" value="TPR_REGION"/>
    <property type="match status" value="1"/>
</dbReference>
<proteinExistence type="predicted"/>
<evidence type="ECO:0000256" key="3">
    <source>
        <dbReference type="SAM" id="Phobius"/>
    </source>
</evidence>
<comment type="caution">
    <text evidence="5">The sequence shown here is derived from an EMBL/GenBank/DDBJ whole genome shotgun (WGS) entry which is preliminary data.</text>
</comment>
<keyword evidence="3" id="KW-0472">Membrane</keyword>
<dbReference type="Pfam" id="PF13519">
    <property type="entry name" value="VWA_2"/>
    <property type="match status" value="1"/>
</dbReference>
<keyword evidence="3" id="KW-0812">Transmembrane</keyword>
<feature type="region of interest" description="Disordered" evidence="2">
    <location>
        <begin position="430"/>
        <end position="572"/>
    </location>
</feature>
<keyword evidence="6" id="KW-1185">Reference proteome</keyword>
<dbReference type="SMART" id="SM00327">
    <property type="entry name" value="VWA"/>
    <property type="match status" value="1"/>
</dbReference>
<dbReference type="SUPFAM" id="SSF48452">
    <property type="entry name" value="TPR-like"/>
    <property type="match status" value="1"/>
</dbReference>
<feature type="compositionally biased region" description="Low complexity" evidence="2">
    <location>
        <begin position="508"/>
        <end position="531"/>
    </location>
</feature>